<accession>W6T4H0</accession>
<comment type="caution">
    <text evidence="1">The sequence shown here is derived from an EMBL/GenBank/DDBJ whole genome shotgun (WGS) entry which is preliminary data.</text>
</comment>
<protein>
    <recommendedName>
        <fullName evidence="3">Short-chain dehydrogenase</fullName>
    </recommendedName>
</protein>
<dbReference type="Pfam" id="PF00106">
    <property type="entry name" value="adh_short"/>
    <property type="match status" value="1"/>
</dbReference>
<dbReference type="PANTHER" id="PTHR43431:SF7">
    <property type="entry name" value="OXIDOREDUCTASE, SHORT CHAIN DEHYDROGENASE_REDUCTASE FAMILY (AFU_ORTHOLOGUE AFUA_5G14000)"/>
    <property type="match status" value="1"/>
</dbReference>
<dbReference type="InterPro" id="IPR036291">
    <property type="entry name" value="NAD(P)-bd_dom_sf"/>
</dbReference>
<dbReference type="RefSeq" id="WP_033614868.1">
    <property type="nucleotide sequence ID" value="NZ_KK036540.1"/>
</dbReference>
<organism evidence="1 2">
    <name type="scientific">Lactiplantibacillus fabifermentans T30PCM01</name>
    <dbReference type="NCBI Taxonomy" id="1400520"/>
    <lineage>
        <taxon>Bacteria</taxon>
        <taxon>Bacillati</taxon>
        <taxon>Bacillota</taxon>
        <taxon>Bacilli</taxon>
        <taxon>Lactobacillales</taxon>
        <taxon>Lactobacillaceae</taxon>
        <taxon>Lactiplantibacillus</taxon>
    </lineage>
</organism>
<dbReference type="Proteomes" id="UP000019247">
    <property type="component" value="Unassembled WGS sequence"/>
</dbReference>
<dbReference type="CDD" id="cd05233">
    <property type="entry name" value="SDR_c"/>
    <property type="match status" value="1"/>
</dbReference>
<dbReference type="HOGENOM" id="CLU_010194_17_2_9"/>
<evidence type="ECO:0000313" key="2">
    <source>
        <dbReference type="Proteomes" id="UP000019247"/>
    </source>
</evidence>
<dbReference type="SUPFAM" id="SSF51735">
    <property type="entry name" value="NAD(P)-binding Rossmann-fold domains"/>
    <property type="match status" value="1"/>
</dbReference>
<dbReference type="STRING" id="1400520.LFAB_16705"/>
<dbReference type="EMBL" id="AWWK01000094">
    <property type="protein sequence ID" value="ETY72598.1"/>
    <property type="molecule type" value="Genomic_DNA"/>
</dbReference>
<name>W6T4H0_9LACO</name>
<sequence>MKRVMILGVGAGFGLALARQFGRQGAAVVMVARNALKLQDYQDQLADEGITATWQAADATDFVQLAQLFKDENEIDTLIYNVGITTPDDPIHTDPHDMEARLRANVTSAVAACQSFLATAHPETILITGGGAALHPSPVTTSLAMSKAALRSYTLALHTAAAAQGVYVGLMTIQGIANVGPEMAPDRVAAAYVTAAQQRSAAEIFYPGGVPSKTSEFDQLKQLAADPQQRAALLAAHPEFAKYQKYLK</sequence>
<gene>
    <name evidence="1" type="ORF">LFAB_16705</name>
</gene>
<dbReference type="InterPro" id="IPR002347">
    <property type="entry name" value="SDR_fam"/>
</dbReference>
<dbReference type="PANTHER" id="PTHR43431">
    <property type="entry name" value="OXIDOREDUCTASE, SHORT CHAIN DEHYDROGENASE/REDUCTASE FAMILY (AFU_ORTHOLOGUE AFUA_5G14000)"/>
    <property type="match status" value="1"/>
</dbReference>
<proteinExistence type="predicted"/>
<reference evidence="1 2" key="1">
    <citation type="journal article" date="2014" name="Genome Announc.">
        <title>Genome Sequence of Lactobacillus fabifermentans Strain T30PCM01, Isolated from Fermenting Grape Marc.</title>
        <authorList>
            <person name="Treu L."/>
            <person name="Vendramin V."/>
            <person name="Bovo B."/>
            <person name="Giacomini A."/>
            <person name="Corich V."/>
            <person name="Campanaro S."/>
        </authorList>
    </citation>
    <scope>NUCLEOTIDE SEQUENCE [LARGE SCALE GENOMIC DNA]</scope>
    <source>
        <strain evidence="1 2">T30PCM01</strain>
    </source>
</reference>
<evidence type="ECO:0008006" key="3">
    <source>
        <dbReference type="Google" id="ProtNLM"/>
    </source>
</evidence>
<dbReference type="Gene3D" id="3.40.50.720">
    <property type="entry name" value="NAD(P)-binding Rossmann-like Domain"/>
    <property type="match status" value="1"/>
</dbReference>
<dbReference type="eggNOG" id="COG4221">
    <property type="taxonomic scope" value="Bacteria"/>
</dbReference>
<dbReference type="OrthoDB" id="9799818at2"/>
<dbReference type="AlphaFoldDB" id="W6T4H0"/>
<dbReference type="PATRIC" id="fig|1400520.3.peg.3284"/>
<evidence type="ECO:0000313" key="1">
    <source>
        <dbReference type="EMBL" id="ETY72598.1"/>
    </source>
</evidence>